<comment type="caution">
    <text evidence="1">The sequence shown here is derived from an EMBL/GenBank/DDBJ whole genome shotgun (WGS) entry which is preliminary data.</text>
</comment>
<evidence type="ECO:0000313" key="1">
    <source>
        <dbReference type="EMBL" id="MBK1866939.1"/>
    </source>
</evidence>
<dbReference type="Proteomes" id="UP000616151">
    <property type="component" value="Unassembled WGS sequence"/>
</dbReference>
<organism evidence="1 2">
    <name type="scientific">Taklimakanibacter albus</name>
    <dbReference type="NCBI Taxonomy" id="2800327"/>
    <lineage>
        <taxon>Bacteria</taxon>
        <taxon>Pseudomonadati</taxon>
        <taxon>Pseudomonadota</taxon>
        <taxon>Alphaproteobacteria</taxon>
        <taxon>Hyphomicrobiales</taxon>
        <taxon>Aestuariivirgaceae</taxon>
        <taxon>Taklimakanibacter</taxon>
    </lineage>
</organism>
<protein>
    <submittedName>
        <fullName evidence="1">Helix-turn-helix transcriptional regulator</fullName>
    </submittedName>
</protein>
<sequence length="211" mass="22834">MDDFEQGTRLVTIHAQLYADGESTGWHHHARGQILTASQGLMVATTERGAWYVPRGHALWIPPGLDHDIGMRGAVAMRSAYVEPAAAAVLPTHCKVIITSVLLAAAIEALAGELADYDEKGRGGHLAALIVDEMTRADDAELALPMPRDARLVRLCNAIVTKGERRGLDDWAHIAGMSRRSLTRHFRAETGLSLLAWRNRAAELASLGTSS</sequence>
<evidence type="ECO:0000313" key="2">
    <source>
        <dbReference type="Proteomes" id="UP000616151"/>
    </source>
</evidence>
<accession>A0ACC5R2S7</accession>
<reference evidence="1" key="1">
    <citation type="submission" date="2021-01" db="EMBL/GenBank/DDBJ databases">
        <authorList>
            <person name="Sun Q."/>
        </authorList>
    </citation>
    <scope>NUCLEOTIDE SEQUENCE</scope>
    <source>
        <strain evidence="1">YIM B02566</strain>
    </source>
</reference>
<gene>
    <name evidence="1" type="ORF">JHL16_11285</name>
</gene>
<keyword evidence="2" id="KW-1185">Reference proteome</keyword>
<dbReference type="EMBL" id="JAENHL010000006">
    <property type="protein sequence ID" value="MBK1866939.1"/>
    <property type="molecule type" value="Genomic_DNA"/>
</dbReference>
<proteinExistence type="predicted"/>
<name>A0ACC5R2S7_9HYPH</name>